<evidence type="ECO:0000256" key="8">
    <source>
        <dbReference type="ARBA" id="ARBA00019357"/>
    </source>
</evidence>
<evidence type="ECO:0000256" key="15">
    <source>
        <dbReference type="ARBA" id="ARBA00030048"/>
    </source>
</evidence>
<name>A0A2J0KZT0_9BACT</name>
<dbReference type="GO" id="GO:0004326">
    <property type="term" value="F:tetrahydrofolylpolyglutamate synthase activity"/>
    <property type="evidence" value="ECO:0007669"/>
    <property type="project" value="UniProtKB-EC"/>
</dbReference>
<dbReference type="FunFam" id="3.40.1190.10:FF:000011">
    <property type="entry name" value="Folylpolyglutamate synthase/dihydrofolate synthase"/>
    <property type="match status" value="1"/>
</dbReference>
<dbReference type="InterPro" id="IPR036565">
    <property type="entry name" value="Mur-like_cat_sf"/>
</dbReference>
<keyword evidence="9 22" id="KW-0436">Ligase</keyword>
<dbReference type="GO" id="GO:0005737">
    <property type="term" value="C:cytoplasm"/>
    <property type="evidence" value="ECO:0007669"/>
    <property type="project" value="TreeGrafter"/>
</dbReference>
<evidence type="ECO:0000256" key="2">
    <source>
        <dbReference type="ARBA" id="ARBA00002714"/>
    </source>
</evidence>
<dbReference type="InterPro" id="IPR036615">
    <property type="entry name" value="Mur_ligase_C_dom_sf"/>
</dbReference>
<keyword evidence="12 22" id="KW-0067">ATP-binding</keyword>
<evidence type="ECO:0000256" key="12">
    <source>
        <dbReference type="ARBA" id="ARBA00022840"/>
    </source>
</evidence>
<comment type="pathway">
    <text evidence="3">Cofactor biosynthesis; tetrahydrofolate biosynthesis; 7,8-dihydrofolate from 2-amino-4-hydroxy-6-hydroxymethyl-7,8-dihydropteridine diphosphate and 4-aminobenzoate: step 2/2.</text>
</comment>
<dbReference type="PANTHER" id="PTHR11136">
    <property type="entry name" value="FOLYLPOLYGLUTAMATE SYNTHASE-RELATED"/>
    <property type="match status" value="1"/>
</dbReference>
<evidence type="ECO:0000256" key="1">
    <source>
        <dbReference type="ARBA" id="ARBA00001946"/>
    </source>
</evidence>
<keyword evidence="13" id="KW-0460">Magnesium</keyword>
<evidence type="ECO:0000256" key="22">
    <source>
        <dbReference type="PIRNR" id="PIRNR001563"/>
    </source>
</evidence>
<comment type="similarity">
    <text evidence="5 22">Belongs to the folylpolyglutamate synthase family.</text>
</comment>
<dbReference type="PROSITE" id="PS01011">
    <property type="entry name" value="FOLYLPOLYGLU_SYNT_1"/>
    <property type="match status" value="1"/>
</dbReference>
<dbReference type="NCBIfam" id="TIGR01499">
    <property type="entry name" value="folC"/>
    <property type="match status" value="1"/>
</dbReference>
<keyword evidence="14" id="KW-0289">Folate biosynthesis</keyword>
<evidence type="ECO:0000256" key="4">
    <source>
        <dbReference type="ARBA" id="ARBA00005150"/>
    </source>
</evidence>
<comment type="cofactor">
    <cofactor evidence="1">
        <name>Mg(2+)</name>
        <dbReference type="ChEBI" id="CHEBI:18420"/>
    </cofactor>
</comment>
<dbReference type="SUPFAM" id="SSF53623">
    <property type="entry name" value="MurD-like peptide ligases, catalytic domain"/>
    <property type="match status" value="1"/>
</dbReference>
<evidence type="ECO:0000256" key="13">
    <source>
        <dbReference type="ARBA" id="ARBA00022842"/>
    </source>
</evidence>
<comment type="catalytic activity">
    <reaction evidence="20">
        <text>(6R)-5,10-methylenetetrahydrofolyl-(gamma-L-Glu)(n) + L-glutamate + ATP = (6R)-5,10-methylenetetrahydrofolyl-(gamma-L-Glu)(n+1) + ADP + phosphate + H(+)</text>
        <dbReference type="Rhea" id="RHEA:51912"/>
        <dbReference type="Rhea" id="RHEA-COMP:13257"/>
        <dbReference type="Rhea" id="RHEA-COMP:13258"/>
        <dbReference type="ChEBI" id="CHEBI:15378"/>
        <dbReference type="ChEBI" id="CHEBI:29985"/>
        <dbReference type="ChEBI" id="CHEBI:30616"/>
        <dbReference type="ChEBI" id="CHEBI:43474"/>
        <dbReference type="ChEBI" id="CHEBI:136572"/>
        <dbReference type="ChEBI" id="CHEBI:456216"/>
        <dbReference type="EC" id="6.3.2.17"/>
    </reaction>
</comment>
<dbReference type="InterPro" id="IPR004101">
    <property type="entry name" value="Mur_ligase_C"/>
</dbReference>
<comment type="catalytic activity">
    <reaction evidence="21">
        <text>7,8-dihydropteroate + L-glutamate + ATP = 7,8-dihydrofolate + ADP + phosphate + H(+)</text>
        <dbReference type="Rhea" id="RHEA:23584"/>
        <dbReference type="ChEBI" id="CHEBI:15378"/>
        <dbReference type="ChEBI" id="CHEBI:17839"/>
        <dbReference type="ChEBI" id="CHEBI:29985"/>
        <dbReference type="ChEBI" id="CHEBI:30616"/>
        <dbReference type="ChEBI" id="CHEBI:43474"/>
        <dbReference type="ChEBI" id="CHEBI:57451"/>
        <dbReference type="ChEBI" id="CHEBI:456216"/>
        <dbReference type="EC" id="6.3.2.12"/>
    </reaction>
</comment>
<dbReference type="PANTHER" id="PTHR11136:SF0">
    <property type="entry name" value="DIHYDROFOLATE SYNTHETASE-RELATED"/>
    <property type="match status" value="1"/>
</dbReference>
<evidence type="ECO:0000256" key="6">
    <source>
        <dbReference type="ARBA" id="ARBA00013023"/>
    </source>
</evidence>
<gene>
    <name evidence="25" type="ORF">COS99_03030</name>
</gene>
<dbReference type="InterPro" id="IPR001645">
    <property type="entry name" value="Folylpolyglutamate_synth"/>
</dbReference>
<keyword evidence="11 22" id="KW-0547">Nucleotide-binding</keyword>
<dbReference type="SUPFAM" id="SSF53244">
    <property type="entry name" value="MurD-like peptide ligases, peptide-binding domain"/>
    <property type="match status" value="1"/>
</dbReference>
<evidence type="ECO:0000256" key="9">
    <source>
        <dbReference type="ARBA" id="ARBA00022598"/>
    </source>
</evidence>
<evidence type="ECO:0000256" key="7">
    <source>
        <dbReference type="ARBA" id="ARBA00013025"/>
    </source>
</evidence>
<dbReference type="Pfam" id="PF02875">
    <property type="entry name" value="Mur_ligase_C"/>
    <property type="match status" value="1"/>
</dbReference>
<dbReference type="Proteomes" id="UP000230052">
    <property type="component" value="Unassembled WGS sequence"/>
</dbReference>
<dbReference type="EC" id="6.3.2.17" evidence="7"/>
<evidence type="ECO:0000256" key="11">
    <source>
        <dbReference type="ARBA" id="ARBA00022741"/>
    </source>
</evidence>
<evidence type="ECO:0000259" key="24">
    <source>
        <dbReference type="Pfam" id="PF08245"/>
    </source>
</evidence>
<dbReference type="PROSITE" id="PS01012">
    <property type="entry name" value="FOLYLPOLYGLU_SYNT_2"/>
    <property type="match status" value="1"/>
</dbReference>
<dbReference type="GO" id="GO:0005524">
    <property type="term" value="F:ATP binding"/>
    <property type="evidence" value="ECO:0007669"/>
    <property type="project" value="UniProtKB-KW"/>
</dbReference>
<comment type="catalytic activity">
    <reaction evidence="19">
        <text>10-formyltetrahydrofolyl-(gamma-L-Glu)(n) + L-glutamate + ATP = 10-formyltetrahydrofolyl-(gamma-L-Glu)(n+1) + ADP + phosphate + H(+)</text>
        <dbReference type="Rhea" id="RHEA:51904"/>
        <dbReference type="Rhea" id="RHEA-COMP:13088"/>
        <dbReference type="Rhea" id="RHEA-COMP:14300"/>
        <dbReference type="ChEBI" id="CHEBI:15378"/>
        <dbReference type="ChEBI" id="CHEBI:29985"/>
        <dbReference type="ChEBI" id="CHEBI:30616"/>
        <dbReference type="ChEBI" id="CHEBI:43474"/>
        <dbReference type="ChEBI" id="CHEBI:134413"/>
        <dbReference type="ChEBI" id="CHEBI:456216"/>
        <dbReference type="EC" id="6.3.2.17"/>
    </reaction>
</comment>
<evidence type="ECO:0000259" key="23">
    <source>
        <dbReference type="Pfam" id="PF02875"/>
    </source>
</evidence>
<dbReference type="GO" id="GO:0008841">
    <property type="term" value="F:dihydrofolate synthase activity"/>
    <property type="evidence" value="ECO:0007669"/>
    <property type="project" value="UniProtKB-EC"/>
</dbReference>
<organism evidence="25 26">
    <name type="scientific">Candidatus Aquitaenariimonas noxiae</name>
    <dbReference type="NCBI Taxonomy" id="1974741"/>
    <lineage>
        <taxon>Bacteria</taxon>
        <taxon>Pseudomonadati</taxon>
        <taxon>Candidatus Omnitrophota</taxon>
        <taxon>Candidatus Aquitaenariimonas</taxon>
    </lineage>
</organism>
<evidence type="ECO:0000313" key="25">
    <source>
        <dbReference type="EMBL" id="PIU41920.1"/>
    </source>
</evidence>
<comment type="catalytic activity">
    <reaction evidence="18">
        <text>(6S)-5,6,7,8-tetrahydrofolyl-(gamma-L-Glu)(n) + L-glutamate + ATP = (6S)-5,6,7,8-tetrahydrofolyl-(gamma-L-Glu)(n+1) + ADP + phosphate + H(+)</text>
        <dbReference type="Rhea" id="RHEA:10580"/>
        <dbReference type="Rhea" id="RHEA-COMP:14738"/>
        <dbReference type="Rhea" id="RHEA-COMP:14740"/>
        <dbReference type="ChEBI" id="CHEBI:15378"/>
        <dbReference type="ChEBI" id="CHEBI:29985"/>
        <dbReference type="ChEBI" id="CHEBI:30616"/>
        <dbReference type="ChEBI" id="CHEBI:43474"/>
        <dbReference type="ChEBI" id="CHEBI:141005"/>
        <dbReference type="ChEBI" id="CHEBI:456216"/>
        <dbReference type="EC" id="6.3.2.17"/>
    </reaction>
</comment>
<comment type="pathway">
    <text evidence="4">Cofactor biosynthesis; tetrahydrofolylpolyglutamate biosynthesis.</text>
</comment>
<evidence type="ECO:0000256" key="10">
    <source>
        <dbReference type="ARBA" id="ARBA00022723"/>
    </source>
</evidence>
<dbReference type="InterPro" id="IPR018109">
    <property type="entry name" value="Folylpolyglutamate_synth_CS"/>
</dbReference>
<proteinExistence type="inferred from homology"/>
<dbReference type="GO" id="GO:0046656">
    <property type="term" value="P:folic acid biosynthetic process"/>
    <property type="evidence" value="ECO:0007669"/>
    <property type="project" value="UniProtKB-KW"/>
</dbReference>
<dbReference type="InterPro" id="IPR013221">
    <property type="entry name" value="Mur_ligase_cen"/>
</dbReference>
<feature type="domain" description="Mur ligase C-terminal" evidence="23">
    <location>
        <begin position="303"/>
        <end position="419"/>
    </location>
</feature>
<evidence type="ECO:0000313" key="26">
    <source>
        <dbReference type="Proteomes" id="UP000230052"/>
    </source>
</evidence>
<reference evidence="25 26" key="1">
    <citation type="submission" date="2017-09" db="EMBL/GenBank/DDBJ databases">
        <title>Depth-based differentiation of microbial function through sediment-hosted aquifers and enrichment of novel symbionts in the deep terrestrial subsurface.</title>
        <authorList>
            <person name="Probst A.J."/>
            <person name="Ladd B."/>
            <person name="Jarett J.K."/>
            <person name="Geller-Mcgrath D.E."/>
            <person name="Sieber C.M."/>
            <person name="Emerson J.B."/>
            <person name="Anantharaman K."/>
            <person name="Thomas B.C."/>
            <person name="Malmstrom R."/>
            <person name="Stieglmeier M."/>
            <person name="Klingl A."/>
            <person name="Woyke T."/>
            <person name="Ryan C.M."/>
            <person name="Banfield J.F."/>
        </authorList>
    </citation>
    <scope>NUCLEOTIDE SEQUENCE [LARGE SCALE GENOMIC DNA]</scope>
    <source>
        <strain evidence="25">CG07_land_8_20_14_0_80_42_15</strain>
    </source>
</reference>
<evidence type="ECO:0000256" key="19">
    <source>
        <dbReference type="ARBA" id="ARBA00047808"/>
    </source>
</evidence>
<dbReference type="Gene3D" id="3.90.190.20">
    <property type="entry name" value="Mur ligase, C-terminal domain"/>
    <property type="match status" value="1"/>
</dbReference>
<evidence type="ECO:0000256" key="18">
    <source>
        <dbReference type="ARBA" id="ARBA00047493"/>
    </source>
</evidence>
<dbReference type="EC" id="6.3.2.12" evidence="6"/>
<comment type="function">
    <text evidence="2">Functions in two distinct reactions of the de novo folate biosynthetic pathway. Catalyzes the addition of a glutamate residue to dihydropteroate (7,8-dihydropteroate or H2Pte) to form dihydrofolate (7,8-dihydrofolate monoglutamate or H2Pte-Glu). Also catalyzes successive additions of L-glutamate to tetrahydrofolate or 10-formyltetrahydrofolate or 5,10-methylenetetrahydrofolate, leading to folylpolyglutamate derivatives.</text>
</comment>
<evidence type="ECO:0000256" key="5">
    <source>
        <dbReference type="ARBA" id="ARBA00008276"/>
    </source>
</evidence>
<feature type="domain" description="Mur ligase central" evidence="24">
    <location>
        <begin position="52"/>
        <end position="277"/>
    </location>
</feature>
<dbReference type="GO" id="GO:0046872">
    <property type="term" value="F:metal ion binding"/>
    <property type="evidence" value="ECO:0007669"/>
    <property type="project" value="UniProtKB-KW"/>
</dbReference>
<sequence>MNYSEAIKYLDSFINYEKLPSYDYRASFKLDRMRFLAGLLGNPHENIKAVHITGTKGKGSTSAIISSILKETGFKTGLYTSPHLISFCERIKINGEDIKEEEVAELAGIVKLAVERQNKYKFSFFEIYTAMAFLYFKMKKCDMAVLEVGLGGRLDGTNIIEKPLVAAITPISLEHTHQLGPTIKDIAVEKAAIIKKDCVCISAPQLPEAGEVIRSECSLKGVKLYEVGRDISYESVSTEKNSEIFTVCGIFKKYAHLESKLLGEHQLINAATAIGIAEALRFHDIIIDSVRIKEGIKKARWPGRLEIMSENPYIILDGAQNGASARALKNAIKRTFKFNKLILILGISNDKDVAGICRELSEISDYVILTKANTPRAEDPTSIKRYINKDSQLTGSVTEAVAFGRKIAKKDGLVLITGSLFVVGEARKRLMAHS</sequence>
<protein>
    <recommendedName>
        <fullName evidence="8">Dihydrofolate synthase/folylpolyglutamate synthase</fullName>
        <ecNumber evidence="6">6.3.2.12</ecNumber>
        <ecNumber evidence="7">6.3.2.17</ecNumber>
    </recommendedName>
    <alternativeName>
        <fullName evidence="17">Folylpoly-gamma-glutamate synthetase-dihydrofolate synthetase</fullName>
    </alternativeName>
    <alternativeName>
        <fullName evidence="15">Folylpolyglutamate synthetase</fullName>
    </alternativeName>
    <alternativeName>
        <fullName evidence="16">Tetrahydrofolylpolyglutamate synthase</fullName>
    </alternativeName>
</protein>
<evidence type="ECO:0000256" key="14">
    <source>
        <dbReference type="ARBA" id="ARBA00022909"/>
    </source>
</evidence>
<dbReference type="EMBL" id="PEWV01000028">
    <property type="protein sequence ID" value="PIU41920.1"/>
    <property type="molecule type" value="Genomic_DNA"/>
</dbReference>
<dbReference type="Gene3D" id="3.40.1190.10">
    <property type="entry name" value="Mur-like, catalytic domain"/>
    <property type="match status" value="1"/>
</dbReference>
<dbReference type="Pfam" id="PF08245">
    <property type="entry name" value="Mur_ligase_M"/>
    <property type="match status" value="1"/>
</dbReference>
<evidence type="ECO:0000256" key="3">
    <source>
        <dbReference type="ARBA" id="ARBA00004799"/>
    </source>
</evidence>
<comment type="caution">
    <text evidence="25">The sequence shown here is derived from an EMBL/GenBank/DDBJ whole genome shotgun (WGS) entry which is preliminary data.</text>
</comment>
<dbReference type="AlphaFoldDB" id="A0A2J0KZT0"/>
<keyword evidence="10" id="KW-0479">Metal-binding</keyword>
<evidence type="ECO:0000256" key="20">
    <source>
        <dbReference type="ARBA" id="ARBA00049035"/>
    </source>
</evidence>
<accession>A0A2J0KZT0</accession>
<evidence type="ECO:0000256" key="21">
    <source>
        <dbReference type="ARBA" id="ARBA00049161"/>
    </source>
</evidence>
<evidence type="ECO:0000256" key="16">
    <source>
        <dbReference type="ARBA" id="ARBA00030592"/>
    </source>
</evidence>
<dbReference type="PIRSF" id="PIRSF001563">
    <property type="entry name" value="Folylpolyglu_synth"/>
    <property type="match status" value="1"/>
</dbReference>
<evidence type="ECO:0000256" key="17">
    <source>
        <dbReference type="ARBA" id="ARBA00032510"/>
    </source>
</evidence>